<evidence type="ECO:0000256" key="5">
    <source>
        <dbReference type="ARBA" id="ARBA00023136"/>
    </source>
</evidence>
<dbReference type="PROSITE" id="PS50222">
    <property type="entry name" value="EF_HAND_2"/>
    <property type="match status" value="2"/>
</dbReference>
<feature type="domain" description="EF-hand" evidence="7">
    <location>
        <begin position="109"/>
        <end position="144"/>
    </location>
</feature>
<dbReference type="PANTHER" id="PTHR46819:SF1">
    <property type="entry name" value="EF-HAND CALCIUM-BINDING DOMAIN-CONTAINING PROTEIN 7"/>
    <property type="match status" value="1"/>
</dbReference>
<dbReference type="SMART" id="SM00054">
    <property type="entry name" value="EFh"/>
    <property type="match status" value="3"/>
</dbReference>
<keyword evidence="9" id="KW-1185">Reference proteome</keyword>
<evidence type="ECO:0000259" key="7">
    <source>
        <dbReference type="PROSITE" id="PS50222"/>
    </source>
</evidence>
<keyword evidence="2" id="KW-0479">Metal-binding</keyword>
<dbReference type="GO" id="GO:0005509">
    <property type="term" value="F:calcium ion binding"/>
    <property type="evidence" value="ECO:0007669"/>
    <property type="project" value="InterPro"/>
</dbReference>
<dbReference type="AlphaFoldDB" id="A0A4W3I4F0"/>
<evidence type="ECO:0000313" key="9">
    <source>
        <dbReference type="Proteomes" id="UP000314986"/>
    </source>
</evidence>
<proteinExistence type="predicted"/>
<evidence type="ECO:0000256" key="1">
    <source>
        <dbReference type="ARBA" id="ARBA00004370"/>
    </source>
</evidence>
<evidence type="ECO:0000256" key="3">
    <source>
        <dbReference type="ARBA" id="ARBA00022737"/>
    </source>
</evidence>
<comment type="subcellular location">
    <subcellularLocation>
        <location evidence="1">Membrane</location>
    </subcellularLocation>
</comment>
<evidence type="ECO:0000256" key="6">
    <source>
        <dbReference type="SAM" id="MobiDB-lite"/>
    </source>
</evidence>
<dbReference type="Pfam" id="PF13499">
    <property type="entry name" value="EF-hand_7"/>
    <property type="match status" value="1"/>
</dbReference>
<dbReference type="CDD" id="cd00051">
    <property type="entry name" value="EFh"/>
    <property type="match status" value="1"/>
</dbReference>
<feature type="region of interest" description="Disordered" evidence="6">
    <location>
        <begin position="1"/>
        <end position="24"/>
    </location>
</feature>
<protein>
    <submittedName>
        <fullName evidence="8">EF-hand calcium binding domain 7</fullName>
    </submittedName>
</protein>
<dbReference type="Ensembl" id="ENSCMIT00000022713.1">
    <property type="protein sequence ID" value="ENSCMIP00000022326.1"/>
    <property type="gene ID" value="ENSCMIG00000010087.1"/>
</dbReference>
<dbReference type="InterPro" id="IPR011992">
    <property type="entry name" value="EF-hand-dom_pair"/>
</dbReference>
<name>A0A4W3I4F0_CALMI</name>
<dbReference type="InParanoid" id="A0A4W3I4F0"/>
<reference evidence="9" key="3">
    <citation type="journal article" date="2014" name="Nature">
        <title>Elephant shark genome provides unique insights into gnathostome evolution.</title>
        <authorList>
            <consortium name="International Elephant Shark Genome Sequencing Consortium"/>
            <person name="Venkatesh B."/>
            <person name="Lee A.P."/>
            <person name="Ravi V."/>
            <person name="Maurya A.K."/>
            <person name="Lian M.M."/>
            <person name="Swann J.B."/>
            <person name="Ohta Y."/>
            <person name="Flajnik M.F."/>
            <person name="Sutoh Y."/>
            <person name="Kasahara M."/>
            <person name="Hoon S."/>
            <person name="Gangu V."/>
            <person name="Roy S.W."/>
            <person name="Irimia M."/>
            <person name="Korzh V."/>
            <person name="Kondrychyn I."/>
            <person name="Lim Z.W."/>
            <person name="Tay B.H."/>
            <person name="Tohari S."/>
            <person name="Kong K.W."/>
            <person name="Ho S."/>
            <person name="Lorente-Galdos B."/>
            <person name="Quilez J."/>
            <person name="Marques-Bonet T."/>
            <person name="Raney B.J."/>
            <person name="Ingham P.W."/>
            <person name="Tay A."/>
            <person name="Hillier L.W."/>
            <person name="Minx P."/>
            <person name="Boehm T."/>
            <person name="Wilson R.K."/>
            <person name="Brenner S."/>
            <person name="Warren W.C."/>
        </authorList>
    </citation>
    <scope>NUCLEOTIDE SEQUENCE [LARGE SCALE GENOMIC DNA]</scope>
</reference>
<evidence type="ECO:0000313" key="8">
    <source>
        <dbReference type="Ensembl" id="ENSCMIP00000022326.1"/>
    </source>
</evidence>
<evidence type="ECO:0000256" key="2">
    <source>
        <dbReference type="ARBA" id="ARBA00022723"/>
    </source>
</evidence>
<dbReference type="GeneTree" id="ENSGT00390000015466"/>
<reference evidence="8" key="4">
    <citation type="submission" date="2025-08" db="UniProtKB">
        <authorList>
            <consortium name="Ensembl"/>
        </authorList>
    </citation>
    <scope>IDENTIFICATION</scope>
</reference>
<keyword evidence="4" id="KW-0106">Calcium</keyword>
<reference evidence="8" key="5">
    <citation type="submission" date="2025-09" db="UniProtKB">
        <authorList>
            <consortium name="Ensembl"/>
        </authorList>
    </citation>
    <scope>IDENTIFICATION</scope>
</reference>
<dbReference type="STRING" id="7868.ENSCMIP00000022326"/>
<sequence>MVTRPRGGRGNGAGEDGSPFAQGPALQQSVADHNLTYRRAFYRSCRAAYLTVFRSSLENISSREQLCLAVLQQAGRNPSRRALRDYWGPDTRQLNFDDFCEILKREKDTGHNQLLAAFRTLDHNNDGFITHERLCTLLTTKGERMTYEEVKDIVYETDVNGDGKMDYAKFCKSFVGTVEECQRRALVRMDRDAHSKRQQFGSEPENPPEDSSPLPSPKASLGTILNSEAERTTGSVSLSLSLSASCSAAATVTESSKDWPRARLKGCFYLDDDGGIVSHWYRLELQQTTIVFLSIRTFNLSQDQGKQSPWMSVDTSLYVVRRQADSQALEVVCIAELRDKEGCGWKGRLQAGEYHLLPFTSGCSLGVRRREVPHEASLIQWGAGGELSLTQDFRAALSDIFEIIDLDGNGLLSLEEYNLFELRASGEECDREAWGICTENFDMRRNELTRQGFMDLNLMEAKDRDGDPSDLWVTLESMGYNRALEMHEACPFVVDVYAEECKPSLRPMGVGIPGYLLDMAVCQAIVARGEARAMKGYEAVLVHTYRTETRISTVIQNKSASKVTVHVDSEQSKNCVSSRGLSVFAVEVAPRSSIVSCLTHQLTGAVYTRLVIIILAYNTAHHHVFKTSQSSSQNIL</sequence>
<dbReference type="Gene3D" id="1.10.238.10">
    <property type="entry name" value="EF-hand"/>
    <property type="match status" value="2"/>
</dbReference>
<keyword evidence="3" id="KW-0677">Repeat</keyword>
<dbReference type="GO" id="GO:0060170">
    <property type="term" value="C:ciliary membrane"/>
    <property type="evidence" value="ECO:0007669"/>
    <property type="project" value="TreeGrafter"/>
</dbReference>
<gene>
    <name evidence="8" type="primary">efcab7</name>
</gene>
<organism evidence="8 9">
    <name type="scientific">Callorhinchus milii</name>
    <name type="common">Ghost shark</name>
    <dbReference type="NCBI Taxonomy" id="7868"/>
    <lineage>
        <taxon>Eukaryota</taxon>
        <taxon>Metazoa</taxon>
        <taxon>Chordata</taxon>
        <taxon>Craniata</taxon>
        <taxon>Vertebrata</taxon>
        <taxon>Chondrichthyes</taxon>
        <taxon>Holocephali</taxon>
        <taxon>Chimaeriformes</taxon>
        <taxon>Callorhinchidae</taxon>
        <taxon>Callorhinchus</taxon>
    </lineage>
</organism>
<accession>A0A4W3I4F0</accession>
<evidence type="ECO:0000256" key="4">
    <source>
        <dbReference type="ARBA" id="ARBA00022837"/>
    </source>
</evidence>
<feature type="domain" description="EF-hand" evidence="7">
    <location>
        <begin position="145"/>
        <end position="180"/>
    </location>
</feature>
<feature type="region of interest" description="Disordered" evidence="6">
    <location>
        <begin position="192"/>
        <end position="221"/>
    </location>
</feature>
<dbReference type="Pfam" id="PF13202">
    <property type="entry name" value="EF-hand_5"/>
    <property type="match status" value="1"/>
</dbReference>
<dbReference type="InterPro" id="IPR018247">
    <property type="entry name" value="EF_Hand_1_Ca_BS"/>
</dbReference>
<keyword evidence="5" id="KW-0472">Membrane</keyword>
<dbReference type="InterPro" id="IPR002048">
    <property type="entry name" value="EF_hand_dom"/>
</dbReference>
<dbReference type="PANTHER" id="PTHR46819">
    <property type="entry name" value="EF-HAND CALCIUM-BINDING DOMAIN-CONTAINING PROTEIN 7"/>
    <property type="match status" value="1"/>
</dbReference>
<dbReference type="InterPro" id="IPR052266">
    <property type="entry name" value="Miro-EF-hand_domain"/>
</dbReference>
<dbReference type="PROSITE" id="PS00018">
    <property type="entry name" value="EF_HAND_1"/>
    <property type="match status" value="1"/>
</dbReference>
<reference evidence="9" key="1">
    <citation type="journal article" date="2006" name="Science">
        <title>Ancient noncoding elements conserved in the human genome.</title>
        <authorList>
            <person name="Venkatesh B."/>
            <person name="Kirkness E.F."/>
            <person name="Loh Y.H."/>
            <person name="Halpern A.L."/>
            <person name="Lee A.P."/>
            <person name="Johnson J."/>
            <person name="Dandona N."/>
            <person name="Viswanathan L.D."/>
            <person name="Tay A."/>
            <person name="Venter J.C."/>
            <person name="Strausberg R.L."/>
            <person name="Brenner S."/>
        </authorList>
    </citation>
    <scope>NUCLEOTIDE SEQUENCE [LARGE SCALE GENOMIC DNA]</scope>
</reference>
<reference evidence="9" key="2">
    <citation type="journal article" date="2007" name="PLoS Biol.">
        <title>Survey sequencing and comparative analysis of the elephant shark (Callorhinchus milii) genome.</title>
        <authorList>
            <person name="Venkatesh B."/>
            <person name="Kirkness E.F."/>
            <person name="Loh Y.H."/>
            <person name="Halpern A.L."/>
            <person name="Lee A.P."/>
            <person name="Johnson J."/>
            <person name="Dandona N."/>
            <person name="Viswanathan L.D."/>
            <person name="Tay A."/>
            <person name="Venter J.C."/>
            <person name="Strausberg R.L."/>
            <person name="Brenner S."/>
        </authorList>
    </citation>
    <scope>NUCLEOTIDE SEQUENCE [LARGE SCALE GENOMIC DNA]</scope>
</reference>
<dbReference type="GO" id="GO:1903569">
    <property type="term" value="P:positive regulation of protein localization to ciliary membrane"/>
    <property type="evidence" value="ECO:0007669"/>
    <property type="project" value="TreeGrafter"/>
</dbReference>
<dbReference type="Proteomes" id="UP000314986">
    <property type="component" value="Unassembled WGS sequence"/>
</dbReference>
<dbReference type="FunFam" id="1.10.238.10:FF:000003">
    <property type="entry name" value="Calmodulin A"/>
    <property type="match status" value="1"/>
</dbReference>
<dbReference type="SUPFAM" id="SSF47473">
    <property type="entry name" value="EF-hand"/>
    <property type="match status" value="2"/>
</dbReference>
<dbReference type="GO" id="GO:0098797">
    <property type="term" value="C:plasma membrane protein complex"/>
    <property type="evidence" value="ECO:0007669"/>
    <property type="project" value="TreeGrafter"/>
</dbReference>